<keyword evidence="2" id="KW-1185">Reference proteome</keyword>
<name>A0ABM5P1B4_9MOLU</name>
<protein>
    <submittedName>
        <fullName evidence="1">Uncharacterized protein</fullName>
    </submittedName>
</protein>
<dbReference type="RefSeq" id="WP_024071130.1">
    <property type="nucleotide sequence ID" value="NC_023062.1"/>
</dbReference>
<sequence>MYRSPNFGPRPETWECPVFEIFSAPSINNLTLLYSPFTEEKVQFEAWNVDRVAERIEMPTNEKSPMNLLFSPKIVS</sequence>
<dbReference type="Proteomes" id="UP000018745">
    <property type="component" value="Chromosome"/>
</dbReference>
<reference evidence="1 2" key="1">
    <citation type="journal article" date="2014" name="Genome Announc.">
        <title>Complete Genome Sequence of Mycoplasma ovis Strain Michigan, a Hemoplasma of Sheep with Two Distinct 16S rRNA Genes.</title>
        <authorList>
            <person name="Deshuillers P.L."/>
            <person name="Santos A.P."/>
            <person name="do Nascimento N.C."/>
            <person name="Hampel J.A."/>
            <person name="Bergin I.L."/>
            <person name="Dyson M.C."/>
            <person name="Messick J.B."/>
        </authorList>
    </citation>
    <scope>NUCLEOTIDE SEQUENCE [LARGE SCALE GENOMIC DNA]</scope>
    <source>
        <strain evidence="1 2">Michigan</strain>
    </source>
</reference>
<accession>A0ABM5P1B4</accession>
<proteinExistence type="predicted"/>
<evidence type="ECO:0000313" key="1">
    <source>
        <dbReference type="EMBL" id="AHC40229.1"/>
    </source>
</evidence>
<gene>
    <name evidence="1" type="ORF">OVS_01720</name>
</gene>
<evidence type="ECO:0000313" key="2">
    <source>
        <dbReference type="Proteomes" id="UP000018745"/>
    </source>
</evidence>
<organism evidence="1 2">
    <name type="scientific">Mycoplasma ovis str. Michigan</name>
    <dbReference type="NCBI Taxonomy" id="1415773"/>
    <lineage>
        <taxon>Bacteria</taxon>
        <taxon>Bacillati</taxon>
        <taxon>Mycoplasmatota</taxon>
        <taxon>Mollicutes</taxon>
        <taxon>Mycoplasmataceae</taxon>
        <taxon>Mycoplasma</taxon>
    </lineage>
</organism>
<dbReference type="EMBL" id="CP006935">
    <property type="protein sequence ID" value="AHC40229.1"/>
    <property type="molecule type" value="Genomic_DNA"/>
</dbReference>